<feature type="modified residue" description="N6-lipoyllysine" evidence="1">
    <location>
        <position position="74"/>
    </location>
</feature>
<evidence type="ECO:0000313" key="3">
    <source>
        <dbReference type="EMBL" id="HIQ30453.1"/>
    </source>
</evidence>
<dbReference type="GO" id="GO:0009249">
    <property type="term" value="P:protein lipoylation"/>
    <property type="evidence" value="ECO:0007669"/>
    <property type="project" value="TreeGrafter"/>
</dbReference>
<dbReference type="AlphaFoldDB" id="A0A833A5N3"/>
<feature type="domain" description="Lipoyl-binding" evidence="2">
    <location>
        <begin position="33"/>
        <end position="114"/>
    </location>
</feature>
<dbReference type="InterPro" id="IPR002930">
    <property type="entry name" value="GCV_H"/>
</dbReference>
<dbReference type="Proteomes" id="UP000608579">
    <property type="component" value="Unassembled WGS sequence"/>
</dbReference>
<dbReference type="EMBL" id="DQVM01000155">
    <property type="protein sequence ID" value="HIQ30453.1"/>
    <property type="molecule type" value="Genomic_DNA"/>
</dbReference>
<dbReference type="PANTHER" id="PTHR11715:SF3">
    <property type="entry name" value="GLYCINE CLEAVAGE SYSTEM H PROTEIN-RELATED"/>
    <property type="match status" value="1"/>
</dbReference>
<reference evidence="3" key="1">
    <citation type="journal article" date="2020" name="ISME J.">
        <title>Gammaproteobacteria mediating utilization of methyl-, sulfur- and petroleum organic compounds in deep ocean hydrothermal plumes.</title>
        <authorList>
            <person name="Zhou Z."/>
            <person name="Liu Y."/>
            <person name="Pan J."/>
            <person name="Cron B.R."/>
            <person name="Toner B.M."/>
            <person name="Anantharaman K."/>
            <person name="Breier J.A."/>
            <person name="Dick G.J."/>
            <person name="Li M."/>
        </authorList>
    </citation>
    <scope>NUCLEOTIDE SEQUENCE</scope>
    <source>
        <strain evidence="3">SZUA-1515</strain>
    </source>
</reference>
<dbReference type="InterPro" id="IPR033753">
    <property type="entry name" value="GCV_H/Fam206"/>
</dbReference>
<comment type="cofactor">
    <cofactor evidence="1">
        <name>(R)-lipoate</name>
        <dbReference type="ChEBI" id="CHEBI:83088"/>
    </cofactor>
    <text evidence="1">Binds 1 lipoyl cofactor covalently.</text>
</comment>
<comment type="function">
    <text evidence="1">The glycine cleavage system catalyzes the degradation of glycine. The H protein shuttles the methylamine group of glycine from the P protein to the T protein.</text>
</comment>
<evidence type="ECO:0000259" key="2">
    <source>
        <dbReference type="PROSITE" id="PS50968"/>
    </source>
</evidence>
<dbReference type="Gene3D" id="2.40.50.100">
    <property type="match status" value="1"/>
</dbReference>
<dbReference type="CDD" id="cd06848">
    <property type="entry name" value="GCS_H"/>
    <property type="match status" value="1"/>
</dbReference>
<evidence type="ECO:0000256" key="1">
    <source>
        <dbReference type="HAMAP-Rule" id="MF_00272"/>
    </source>
</evidence>
<dbReference type="Pfam" id="PF01597">
    <property type="entry name" value="GCV_H"/>
    <property type="match status" value="1"/>
</dbReference>
<organism evidence="3 4">
    <name type="scientific">Caldiarchaeum subterraneum</name>
    <dbReference type="NCBI Taxonomy" id="311458"/>
    <lineage>
        <taxon>Archaea</taxon>
        <taxon>Nitrososphaerota</taxon>
        <taxon>Candidatus Caldarchaeales</taxon>
        <taxon>Candidatus Caldarchaeaceae</taxon>
        <taxon>Candidatus Caldarchaeum</taxon>
    </lineage>
</organism>
<dbReference type="PANTHER" id="PTHR11715">
    <property type="entry name" value="GLYCINE CLEAVAGE SYSTEM H PROTEIN"/>
    <property type="match status" value="1"/>
</dbReference>
<dbReference type="HAMAP" id="MF_00272">
    <property type="entry name" value="GcvH"/>
    <property type="match status" value="1"/>
</dbReference>
<dbReference type="GO" id="GO:0019464">
    <property type="term" value="P:glycine decarboxylation via glycine cleavage system"/>
    <property type="evidence" value="ECO:0007669"/>
    <property type="project" value="UniProtKB-UniRule"/>
</dbReference>
<proteinExistence type="inferred from homology"/>
<dbReference type="PROSITE" id="PS50968">
    <property type="entry name" value="BIOTINYL_LIPOYL"/>
    <property type="match status" value="1"/>
</dbReference>
<evidence type="ECO:0000313" key="4">
    <source>
        <dbReference type="Proteomes" id="UP000608579"/>
    </source>
</evidence>
<keyword evidence="1" id="KW-0450">Lipoyl</keyword>
<name>A0A833A5N3_CALS0</name>
<sequence length="149" mass="16681">MRPVDKGYKGCKIPEELYYDLEYHVWARIDGSIVTIGATDPAQAYAGEIIYIKIKDKGTKIERGGILATVESAKYMGPMRSPVSGTVVEVNQEVASNPALINQDAYGNWVVQLEAEKIEEELKLLTPGNEALEKYRSIIDEWGIECREE</sequence>
<gene>
    <name evidence="1" type="primary">gcvH</name>
    <name evidence="3" type="ORF">EYH45_07840</name>
</gene>
<comment type="similarity">
    <text evidence="1">Belongs to the GcvH family.</text>
</comment>
<comment type="caution">
    <text evidence="3">The sequence shown here is derived from an EMBL/GenBank/DDBJ whole genome shotgun (WGS) entry which is preliminary data.</text>
</comment>
<dbReference type="InterPro" id="IPR011053">
    <property type="entry name" value="Single_hybrid_motif"/>
</dbReference>
<protein>
    <recommendedName>
        <fullName evidence="1">Probable glycine cleavage system H protein</fullName>
    </recommendedName>
</protein>
<accession>A0A833A5N3</accession>
<dbReference type="SUPFAM" id="SSF51230">
    <property type="entry name" value="Single hybrid motif"/>
    <property type="match status" value="1"/>
</dbReference>
<comment type="subunit">
    <text evidence="1">The glycine cleavage system is composed of four proteins: P, T, L and H.</text>
</comment>
<dbReference type="InterPro" id="IPR000089">
    <property type="entry name" value="Biotin_lipoyl"/>
</dbReference>
<dbReference type="GO" id="GO:0005960">
    <property type="term" value="C:glycine cleavage complex"/>
    <property type="evidence" value="ECO:0007669"/>
    <property type="project" value="InterPro"/>
</dbReference>
<dbReference type="GO" id="GO:0005737">
    <property type="term" value="C:cytoplasm"/>
    <property type="evidence" value="ECO:0007669"/>
    <property type="project" value="TreeGrafter"/>
</dbReference>